<sequence>MKNEKVAEFDLIVVGAGMVGAAAALGAARQGWQVALVDPQPLVLQEPVLTEQVDDYDLRVSALTESSRQLLEHLGVWGAMQGWRVCPYRHMRVWDGEGTGAIEFNASELQRPNLGHIVENRVTQQALWQAILQAGIAHFAGKVTALTGVQAGQRQLQLDTGVSLQARLIVGADGALSSVRRLVGIPLLERDYGHHALVASIALQQSHDYAAWQRFMPTGPLAILPFAHPQHASIVWSTLPEQADALLALSAGAFATELTQALEGRLGQVQAVSQRMAVPLRMRHAQYYWRDGVVLLGDAAHTIHPLAGQGVNLGFKDVMALLECLAYAWQRQLNPGMARILARYQRQRKLDNWLVQGAMGAFKQVFASRHPLLTLGRNLGLSTVNDLPLLKQQLAAQAMGLH</sequence>
<evidence type="ECO:0000256" key="2">
    <source>
        <dbReference type="ARBA" id="ARBA00004749"/>
    </source>
</evidence>
<dbReference type="Proteomes" id="UP001589628">
    <property type="component" value="Unassembled WGS sequence"/>
</dbReference>
<evidence type="ECO:0000256" key="5">
    <source>
        <dbReference type="ARBA" id="ARBA00022827"/>
    </source>
</evidence>
<dbReference type="PANTHER" id="PTHR43876">
    <property type="entry name" value="UBIQUINONE BIOSYNTHESIS MONOOXYGENASE COQ6, MITOCHONDRIAL"/>
    <property type="match status" value="1"/>
</dbReference>
<evidence type="ECO:0000313" key="10">
    <source>
        <dbReference type="Proteomes" id="UP001589628"/>
    </source>
</evidence>
<dbReference type="PRINTS" id="PR00420">
    <property type="entry name" value="RNGMNOXGNASE"/>
</dbReference>
<dbReference type="RefSeq" id="WP_027312567.1">
    <property type="nucleotide sequence ID" value="NZ_JBHLZN010000006.1"/>
</dbReference>
<dbReference type="InterPro" id="IPR051205">
    <property type="entry name" value="UbiH/COQ6_monooxygenase"/>
</dbReference>
<dbReference type="InterPro" id="IPR036188">
    <property type="entry name" value="FAD/NAD-bd_sf"/>
</dbReference>
<proteinExistence type="inferred from homology"/>
<evidence type="ECO:0000256" key="6">
    <source>
        <dbReference type="ARBA" id="ARBA00023002"/>
    </source>
</evidence>
<dbReference type="NCBIfam" id="TIGR01988">
    <property type="entry name" value="Ubi-OHases"/>
    <property type="match status" value="1"/>
</dbReference>
<gene>
    <name evidence="9" type="ORF">ACFFLH_15540</name>
</gene>
<comment type="caution">
    <text evidence="9">The sequence shown here is derived from an EMBL/GenBank/DDBJ whole genome shotgun (WGS) entry which is preliminary data.</text>
</comment>
<dbReference type="PROSITE" id="PS01304">
    <property type="entry name" value="UBIH"/>
    <property type="match status" value="1"/>
</dbReference>
<dbReference type="EMBL" id="JBHLZN010000006">
    <property type="protein sequence ID" value="MFB9887828.1"/>
    <property type="molecule type" value="Genomic_DNA"/>
</dbReference>
<evidence type="ECO:0000256" key="4">
    <source>
        <dbReference type="ARBA" id="ARBA00022630"/>
    </source>
</evidence>
<dbReference type="InterPro" id="IPR002938">
    <property type="entry name" value="FAD-bd"/>
</dbReference>
<dbReference type="PANTHER" id="PTHR43876:SF7">
    <property type="entry name" value="UBIQUINONE BIOSYNTHESIS MONOOXYGENASE COQ6, MITOCHONDRIAL"/>
    <property type="match status" value="1"/>
</dbReference>
<protein>
    <submittedName>
        <fullName evidence="9">UbiH/UbiF/VisC/COQ6 family ubiquinone biosynthesis hydroxylase</fullName>
    </submittedName>
</protein>
<comment type="similarity">
    <text evidence="3">Belongs to the UbiH/COQ6 family.</text>
</comment>
<keyword evidence="6" id="KW-0560">Oxidoreductase</keyword>
<evidence type="ECO:0000256" key="1">
    <source>
        <dbReference type="ARBA" id="ARBA00001974"/>
    </source>
</evidence>
<dbReference type="Gene3D" id="3.50.50.60">
    <property type="entry name" value="FAD/NAD(P)-binding domain"/>
    <property type="match status" value="2"/>
</dbReference>
<dbReference type="SUPFAM" id="SSF51905">
    <property type="entry name" value="FAD/NAD(P)-binding domain"/>
    <property type="match status" value="1"/>
</dbReference>
<dbReference type="InterPro" id="IPR018168">
    <property type="entry name" value="Ubi_Hdrlase_CS"/>
</dbReference>
<evidence type="ECO:0000313" key="9">
    <source>
        <dbReference type="EMBL" id="MFB9887828.1"/>
    </source>
</evidence>
<dbReference type="InterPro" id="IPR010971">
    <property type="entry name" value="UbiH/COQ6"/>
</dbReference>
<feature type="domain" description="FAD-binding" evidence="8">
    <location>
        <begin position="10"/>
        <end position="350"/>
    </location>
</feature>
<comment type="cofactor">
    <cofactor evidence="1">
        <name>FAD</name>
        <dbReference type="ChEBI" id="CHEBI:57692"/>
    </cofactor>
</comment>
<accession>A0ABV5ZEX6</accession>
<evidence type="ECO:0000256" key="7">
    <source>
        <dbReference type="ARBA" id="ARBA00023033"/>
    </source>
</evidence>
<organism evidence="9 10">
    <name type="scientific">Balneatrix alpica</name>
    <dbReference type="NCBI Taxonomy" id="75684"/>
    <lineage>
        <taxon>Bacteria</taxon>
        <taxon>Pseudomonadati</taxon>
        <taxon>Pseudomonadota</taxon>
        <taxon>Gammaproteobacteria</taxon>
        <taxon>Oceanospirillales</taxon>
        <taxon>Balneatrichaceae</taxon>
        <taxon>Balneatrix</taxon>
    </lineage>
</organism>
<reference evidence="9 10" key="1">
    <citation type="submission" date="2024-09" db="EMBL/GenBank/DDBJ databases">
        <authorList>
            <person name="Sun Q."/>
            <person name="Mori K."/>
        </authorList>
    </citation>
    <scope>NUCLEOTIDE SEQUENCE [LARGE SCALE GENOMIC DNA]</scope>
    <source>
        <strain evidence="9 10">ATCC 51285</strain>
    </source>
</reference>
<evidence type="ECO:0000259" key="8">
    <source>
        <dbReference type="Pfam" id="PF01494"/>
    </source>
</evidence>
<keyword evidence="4" id="KW-0285">Flavoprotein</keyword>
<name>A0ABV5ZEX6_9GAMM</name>
<keyword evidence="7" id="KW-0503">Monooxygenase</keyword>
<keyword evidence="10" id="KW-1185">Reference proteome</keyword>
<dbReference type="Pfam" id="PF01494">
    <property type="entry name" value="FAD_binding_3"/>
    <property type="match status" value="1"/>
</dbReference>
<evidence type="ECO:0000256" key="3">
    <source>
        <dbReference type="ARBA" id="ARBA00005349"/>
    </source>
</evidence>
<keyword evidence="5" id="KW-0274">FAD</keyword>
<keyword evidence="9" id="KW-0830">Ubiquinone</keyword>
<comment type="pathway">
    <text evidence="2">Cofactor biosynthesis; ubiquinone biosynthesis.</text>
</comment>